<dbReference type="Gene3D" id="3.40.50.880">
    <property type="match status" value="2"/>
</dbReference>
<dbReference type="AlphaFoldDB" id="A0A2N3NBB2"/>
<name>A0A2N3NBB2_9PEZI</name>
<dbReference type="InterPro" id="IPR052158">
    <property type="entry name" value="INH-QAR"/>
</dbReference>
<comment type="caution">
    <text evidence="2">The sequence shown here is derived from an EMBL/GenBank/DDBJ whole genome shotgun (WGS) entry which is preliminary data.</text>
</comment>
<gene>
    <name evidence="2" type="ORF">jhhlp_004322</name>
</gene>
<dbReference type="InParanoid" id="A0A2N3NBB2"/>
<dbReference type="InterPro" id="IPR002818">
    <property type="entry name" value="DJ-1/PfpI"/>
</dbReference>
<dbReference type="STRING" id="41688.A0A2N3NBB2"/>
<evidence type="ECO:0000259" key="1">
    <source>
        <dbReference type="Pfam" id="PF01965"/>
    </source>
</evidence>
<dbReference type="PANTHER" id="PTHR43130:SF15">
    <property type="entry name" value="THIJ_PFPI FAMILY PROTEIN (AFU_ORTHOLOGUE AFUA_5G14240)"/>
    <property type="match status" value="1"/>
</dbReference>
<dbReference type="Proteomes" id="UP000233524">
    <property type="component" value="Unassembled WGS sequence"/>
</dbReference>
<dbReference type="SUPFAM" id="SSF52317">
    <property type="entry name" value="Class I glutamine amidotransferase-like"/>
    <property type="match status" value="1"/>
</dbReference>
<dbReference type="CDD" id="cd03139">
    <property type="entry name" value="GATase1_PfpI_2"/>
    <property type="match status" value="1"/>
</dbReference>
<organism evidence="2 3">
    <name type="scientific">Lomentospora prolificans</name>
    <dbReference type="NCBI Taxonomy" id="41688"/>
    <lineage>
        <taxon>Eukaryota</taxon>
        <taxon>Fungi</taxon>
        <taxon>Dikarya</taxon>
        <taxon>Ascomycota</taxon>
        <taxon>Pezizomycotina</taxon>
        <taxon>Sordariomycetes</taxon>
        <taxon>Hypocreomycetidae</taxon>
        <taxon>Microascales</taxon>
        <taxon>Microascaceae</taxon>
        <taxon>Lomentospora</taxon>
    </lineage>
</organism>
<reference evidence="2 3" key="1">
    <citation type="journal article" date="2017" name="G3 (Bethesda)">
        <title>First Draft Genome Sequence of the Pathogenic Fungus Lomentospora prolificans (Formerly Scedosporium prolificans).</title>
        <authorList>
            <person name="Luo R."/>
            <person name="Zimin A."/>
            <person name="Workman R."/>
            <person name="Fan Y."/>
            <person name="Pertea G."/>
            <person name="Grossman N."/>
            <person name="Wear M.P."/>
            <person name="Jia B."/>
            <person name="Miller H."/>
            <person name="Casadevall A."/>
            <person name="Timp W."/>
            <person name="Zhang S.X."/>
            <person name="Salzberg S.L."/>
        </authorList>
    </citation>
    <scope>NUCLEOTIDE SEQUENCE [LARGE SCALE GENOMIC DNA]</scope>
    <source>
        <strain evidence="2 3">JHH-5317</strain>
    </source>
</reference>
<protein>
    <recommendedName>
        <fullName evidence="1">DJ-1/PfpI domain-containing protein</fullName>
    </recommendedName>
</protein>
<evidence type="ECO:0000313" key="3">
    <source>
        <dbReference type="Proteomes" id="UP000233524"/>
    </source>
</evidence>
<dbReference type="EMBL" id="NLAX01000010">
    <property type="protein sequence ID" value="PKS09701.1"/>
    <property type="molecule type" value="Genomic_DNA"/>
</dbReference>
<sequence>MPSYGQLTTLAASASPSATLPLNFAAVLFPAFEPLDVLGPLDPLQIVSNHHQMNLHLLSHSMDPVTSATQMNPFNSSWPLTINPTMTFDDALASNLDIDVLLVPGGPGARAPIETLQPSIDFIKTIYPNLQYLITVCTGASLAARAGVLDRRRATTNKRAWTFVTAFGPDVEWVSPARFVVDGNIWSSSGVSALLFFLSPSSLGLMDFKTNPHSTADDGTKTNQVTAGLDLIWAWIEEVYGADLAYEISGMTEYEPHPPTYDPFAERFNVPPSP</sequence>
<keyword evidence="3" id="KW-1185">Reference proteome</keyword>
<dbReference type="VEuPathDB" id="FungiDB:jhhlp_004322"/>
<evidence type="ECO:0000313" key="2">
    <source>
        <dbReference type="EMBL" id="PKS09701.1"/>
    </source>
</evidence>
<accession>A0A2N3NBB2</accession>
<dbReference type="InterPro" id="IPR029062">
    <property type="entry name" value="Class_I_gatase-like"/>
</dbReference>
<dbReference type="Pfam" id="PF01965">
    <property type="entry name" value="DJ-1_PfpI"/>
    <property type="match status" value="1"/>
</dbReference>
<dbReference type="PANTHER" id="PTHR43130">
    <property type="entry name" value="ARAC-FAMILY TRANSCRIPTIONAL REGULATOR"/>
    <property type="match status" value="1"/>
</dbReference>
<proteinExistence type="predicted"/>
<feature type="domain" description="DJ-1/PfpI" evidence="1">
    <location>
        <begin position="28"/>
        <end position="197"/>
    </location>
</feature>
<dbReference type="OrthoDB" id="543156at2759"/>